<comment type="caution">
    <text evidence="3">The sequence shown here is derived from an EMBL/GenBank/DDBJ whole genome shotgun (WGS) entry which is preliminary data.</text>
</comment>
<dbReference type="Pfam" id="PF00248">
    <property type="entry name" value="Aldo_ket_red"/>
    <property type="match status" value="1"/>
</dbReference>
<dbReference type="InterPro" id="IPR023210">
    <property type="entry name" value="NADP_OxRdtase_dom"/>
</dbReference>
<dbReference type="CDD" id="cd19076">
    <property type="entry name" value="AKR_AKR13A_13D"/>
    <property type="match status" value="1"/>
</dbReference>
<name>A0ABN2MI19_9PSEU</name>
<accession>A0ABN2MI19</accession>
<protein>
    <submittedName>
        <fullName evidence="3">Aldo/keto reductase</fullName>
    </submittedName>
</protein>
<keyword evidence="4" id="KW-1185">Reference proteome</keyword>
<organism evidence="3 4">
    <name type="scientific">Pseudonocardia ailaonensis</name>
    <dbReference type="NCBI Taxonomy" id="367279"/>
    <lineage>
        <taxon>Bacteria</taxon>
        <taxon>Bacillati</taxon>
        <taxon>Actinomycetota</taxon>
        <taxon>Actinomycetes</taxon>
        <taxon>Pseudonocardiales</taxon>
        <taxon>Pseudonocardiaceae</taxon>
        <taxon>Pseudonocardia</taxon>
    </lineage>
</organism>
<dbReference type="SUPFAM" id="SSF51430">
    <property type="entry name" value="NAD(P)-linked oxidoreductase"/>
    <property type="match status" value="1"/>
</dbReference>
<dbReference type="PRINTS" id="PR00069">
    <property type="entry name" value="ALDKETRDTASE"/>
</dbReference>
<dbReference type="RefSeq" id="WP_344411490.1">
    <property type="nucleotide sequence ID" value="NZ_BAAAQK010000001.1"/>
</dbReference>
<dbReference type="InterPro" id="IPR050791">
    <property type="entry name" value="Aldo-Keto_reductase"/>
</dbReference>
<evidence type="ECO:0000313" key="4">
    <source>
        <dbReference type="Proteomes" id="UP001500449"/>
    </source>
</evidence>
<dbReference type="PANTHER" id="PTHR43625">
    <property type="entry name" value="AFLATOXIN B1 ALDEHYDE REDUCTASE"/>
    <property type="match status" value="1"/>
</dbReference>
<evidence type="ECO:0000256" key="1">
    <source>
        <dbReference type="ARBA" id="ARBA00023002"/>
    </source>
</evidence>
<feature type="domain" description="NADP-dependent oxidoreductase" evidence="2">
    <location>
        <begin position="35"/>
        <end position="314"/>
    </location>
</feature>
<sequence>MELPLRPLGGQGLLVSPQALGTLSISEFYGSELTDPPDVDEGIRTIQRAVELGIQFFDTADIYGNGHNEELLGRVLGPIRDRVVIATKFGAIREPGATSHDFDGRPEYVRAACEASLRRLGMDHIDLYYQHRADARVPIEETVGAMGELVAAGKVRYLGLSEASADTLRRAHAVHPISALQSEYSLFSRDIEAQVLPACRELGIGLVAYSPLARGLLTGAITSGTTFSETDWRRTTHPRFSEDNLGPNLDRVARVVEIAARRGATPAQVALAWLHHQGEDVVPVPGTKRRRYLEGNVAAWGLALDAGELAALGAVLPVGDRYPDMSVVNRETPARA</sequence>
<evidence type="ECO:0000259" key="2">
    <source>
        <dbReference type="Pfam" id="PF00248"/>
    </source>
</evidence>
<reference evidence="3 4" key="1">
    <citation type="journal article" date="2019" name="Int. J. Syst. Evol. Microbiol.">
        <title>The Global Catalogue of Microorganisms (GCM) 10K type strain sequencing project: providing services to taxonomists for standard genome sequencing and annotation.</title>
        <authorList>
            <consortium name="The Broad Institute Genomics Platform"/>
            <consortium name="The Broad Institute Genome Sequencing Center for Infectious Disease"/>
            <person name="Wu L."/>
            <person name="Ma J."/>
        </authorList>
    </citation>
    <scope>NUCLEOTIDE SEQUENCE [LARGE SCALE GENOMIC DNA]</scope>
    <source>
        <strain evidence="3 4">JCM 16009</strain>
    </source>
</reference>
<dbReference type="Proteomes" id="UP001500449">
    <property type="component" value="Unassembled WGS sequence"/>
</dbReference>
<keyword evidence="1" id="KW-0560">Oxidoreductase</keyword>
<dbReference type="PANTHER" id="PTHR43625:SF40">
    <property type="entry name" value="ALDO-KETO REDUCTASE YAKC [NADP(+)]"/>
    <property type="match status" value="1"/>
</dbReference>
<dbReference type="Gene3D" id="3.20.20.100">
    <property type="entry name" value="NADP-dependent oxidoreductase domain"/>
    <property type="match status" value="1"/>
</dbReference>
<proteinExistence type="predicted"/>
<gene>
    <name evidence="3" type="ORF">GCM10009836_01140</name>
</gene>
<dbReference type="InterPro" id="IPR036812">
    <property type="entry name" value="NAD(P)_OxRdtase_dom_sf"/>
</dbReference>
<dbReference type="InterPro" id="IPR020471">
    <property type="entry name" value="AKR"/>
</dbReference>
<dbReference type="EMBL" id="BAAAQK010000001">
    <property type="protein sequence ID" value="GAA1827243.1"/>
    <property type="molecule type" value="Genomic_DNA"/>
</dbReference>
<evidence type="ECO:0000313" key="3">
    <source>
        <dbReference type="EMBL" id="GAA1827243.1"/>
    </source>
</evidence>